<organism evidence="1 2">
    <name type="scientific">Inconstantimicrobium mannanitabidum</name>
    <dbReference type="NCBI Taxonomy" id="1604901"/>
    <lineage>
        <taxon>Bacteria</taxon>
        <taxon>Bacillati</taxon>
        <taxon>Bacillota</taxon>
        <taxon>Clostridia</taxon>
        <taxon>Eubacteriales</taxon>
        <taxon>Clostridiaceae</taxon>
        <taxon>Inconstantimicrobium</taxon>
    </lineage>
</organism>
<evidence type="ECO:0000313" key="1">
    <source>
        <dbReference type="EMBL" id="GKX66644.1"/>
    </source>
</evidence>
<dbReference type="EMBL" id="BROD01000001">
    <property type="protein sequence ID" value="GKX66644.1"/>
    <property type="molecule type" value="Genomic_DNA"/>
</dbReference>
<comment type="caution">
    <text evidence="1">The sequence shown here is derived from an EMBL/GenBank/DDBJ whole genome shotgun (WGS) entry which is preliminary data.</text>
</comment>
<sequence>MKKYLLDTNIVIGLWRKYQYVMDKLIQDKKIKILKEVCEELVVKERRQFRGQQVLSERFCKLLLFDMEVDRKNISEFYSLLDIKYSKRGNTYFDKNKLSENDLLLLYSCYFDDDLILVTEDKYLLNAAKVVLGEDKVLSLIMLVDSIKL</sequence>
<keyword evidence="2" id="KW-1185">Reference proteome</keyword>
<reference evidence="1" key="1">
    <citation type="journal article" date="2025" name="Int. J. Syst. Evol. Microbiol.">
        <title>Inconstantimicrobium mannanitabidum sp. nov., a novel member of the family Clostridiaceae isolated from anoxic soil under the treatment of reductive soil disinfestation.</title>
        <authorList>
            <person name="Ueki A."/>
            <person name="Tonouchi A."/>
            <person name="Honma S."/>
            <person name="Kaku N."/>
            <person name="Ueki K."/>
        </authorList>
    </citation>
    <scope>NUCLEOTIDE SEQUENCE</scope>
    <source>
        <strain evidence="1">TW13</strain>
    </source>
</reference>
<gene>
    <name evidence="1" type="ORF">rsdtw13_19020</name>
</gene>
<evidence type="ECO:0000313" key="2">
    <source>
        <dbReference type="Proteomes" id="UP001058074"/>
    </source>
</evidence>
<proteinExistence type="predicted"/>
<name>A0ACB5RBN7_9CLOT</name>
<dbReference type="Proteomes" id="UP001058074">
    <property type="component" value="Unassembled WGS sequence"/>
</dbReference>
<protein>
    <submittedName>
        <fullName evidence="1">Uncharacterized protein</fullName>
    </submittedName>
</protein>
<accession>A0ACB5RBN7</accession>